<dbReference type="Pfam" id="PF00067">
    <property type="entry name" value="p450"/>
    <property type="match status" value="1"/>
</dbReference>
<evidence type="ECO:0000313" key="15">
    <source>
        <dbReference type="Proteomes" id="UP001217089"/>
    </source>
</evidence>
<gene>
    <name evidence="14" type="ORF">KUTeg_005096</name>
</gene>
<keyword evidence="13" id="KW-1133">Transmembrane helix</keyword>
<keyword evidence="13" id="KW-0472">Membrane</keyword>
<keyword evidence="10" id="KW-0560">Oxidoreductase</keyword>
<dbReference type="PANTHER" id="PTHR24289:SF21">
    <property type="entry name" value="CYTOCHROME P450 1A"/>
    <property type="match status" value="1"/>
</dbReference>
<evidence type="ECO:0000256" key="2">
    <source>
        <dbReference type="ARBA" id="ARBA00004174"/>
    </source>
</evidence>
<evidence type="ECO:0000256" key="9">
    <source>
        <dbReference type="ARBA" id="ARBA00022848"/>
    </source>
</evidence>
<evidence type="ECO:0000256" key="4">
    <source>
        <dbReference type="ARBA" id="ARBA00010617"/>
    </source>
</evidence>
<comment type="subcellular location">
    <subcellularLocation>
        <location evidence="3">Endoplasmic reticulum membrane</location>
        <topology evidence="3">Peripheral membrane protein</topology>
    </subcellularLocation>
    <subcellularLocation>
        <location evidence="2">Microsome membrane</location>
        <topology evidence="2">Peripheral membrane protein</topology>
    </subcellularLocation>
</comment>
<dbReference type="InterPro" id="IPR001128">
    <property type="entry name" value="Cyt_P450"/>
</dbReference>
<evidence type="ECO:0000256" key="12">
    <source>
        <dbReference type="ARBA" id="ARBA00023033"/>
    </source>
</evidence>
<evidence type="ECO:0000256" key="10">
    <source>
        <dbReference type="ARBA" id="ARBA00023002"/>
    </source>
</evidence>
<evidence type="ECO:0000313" key="14">
    <source>
        <dbReference type="EMBL" id="KAJ8317192.1"/>
    </source>
</evidence>
<evidence type="ECO:0000256" key="11">
    <source>
        <dbReference type="ARBA" id="ARBA00023004"/>
    </source>
</evidence>
<keyword evidence="13" id="KW-0812">Transmembrane</keyword>
<protein>
    <recommendedName>
        <fullName evidence="5">unspecific monooxygenase</fullName>
        <ecNumber evidence="5">1.14.14.1</ecNumber>
    </recommendedName>
</protein>
<dbReference type="EMBL" id="JARBDR010000246">
    <property type="protein sequence ID" value="KAJ8317192.1"/>
    <property type="molecule type" value="Genomic_DNA"/>
</dbReference>
<dbReference type="PANTHER" id="PTHR24289">
    <property type="entry name" value="STEROID 17-ALPHA-HYDROXYLASE/17,20 LYASE"/>
    <property type="match status" value="1"/>
</dbReference>
<comment type="similarity">
    <text evidence="4">Belongs to the cytochrome P450 family.</text>
</comment>
<evidence type="ECO:0000256" key="13">
    <source>
        <dbReference type="SAM" id="Phobius"/>
    </source>
</evidence>
<feature type="transmembrane region" description="Helical" evidence="13">
    <location>
        <begin position="6"/>
        <end position="27"/>
    </location>
</feature>
<dbReference type="PRINTS" id="PR00463">
    <property type="entry name" value="EP450I"/>
</dbReference>
<keyword evidence="8" id="KW-0256">Endoplasmic reticulum</keyword>
<comment type="caution">
    <text evidence="14">The sequence shown here is derived from an EMBL/GenBank/DDBJ whole genome shotgun (WGS) entry which is preliminary data.</text>
</comment>
<organism evidence="14 15">
    <name type="scientific">Tegillarca granosa</name>
    <name type="common">Malaysian cockle</name>
    <name type="synonym">Anadara granosa</name>
    <dbReference type="NCBI Taxonomy" id="220873"/>
    <lineage>
        <taxon>Eukaryota</taxon>
        <taxon>Metazoa</taxon>
        <taxon>Spiralia</taxon>
        <taxon>Lophotrochozoa</taxon>
        <taxon>Mollusca</taxon>
        <taxon>Bivalvia</taxon>
        <taxon>Autobranchia</taxon>
        <taxon>Pteriomorphia</taxon>
        <taxon>Arcoida</taxon>
        <taxon>Arcoidea</taxon>
        <taxon>Arcidae</taxon>
        <taxon>Tegillarca</taxon>
    </lineage>
</organism>
<dbReference type="InterPro" id="IPR002401">
    <property type="entry name" value="Cyt_P450_E_grp-I"/>
</dbReference>
<dbReference type="Proteomes" id="UP001217089">
    <property type="component" value="Unassembled WGS sequence"/>
</dbReference>
<keyword evidence="12" id="KW-0503">Monooxygenase</keyword>
<comment type="cofactor">
    <cofactor evidence="1">
        <name>heme</name>
        <dbReference type="ChEBI" id="CHEBI:30413"/>
    </cofactor>
</comment>
<evidence type="ECO:0000256" key="3">
    <source>
        <dbReference type="ARBA" id="ARBA00004406"/>
    </source>
</evidence>
<keyword evidence="6" id="KW-0349">Heme</keyword>
<keyword evidence="15" id="KW-1185">Reference proteome</keyword>
<dbReference type="Gene3D" id="1.10.630.10">
    <property type="entry name" value="Cytochrome P450"/>
    <property type="match status" value="1"/>
</dbReference>
<keyword evidence="9" id="KW-0492">Microsome</keyword>
<sequence>METTELHYQISSVLVVFVLTLVVSFLIQNIIRRRRMPPGPWGFPIIGHLPLIGDSPFKTFKDMAGQYGDIFMIKMGSWPTVVLNSKESIREAYLTQQNNFVDRPEFFSFKTMQDHRSLAFGKFNKIHRKIANNVLRSFANVKSSTTEEIIQTEAISLSKVLVSSTNPHE</sequence>
<evidence type="ECO:0000256" key="1">
    <source>
        <dbReference type="ARBA" id="ARBA00001971"/>
    </source>
</evidence>
<evidence type="ECO:0000256" key="7">
    <source>
        <dbReference type="ARBA" id="ARBA00022723"/>
    </source>
</evidence>
<accession>A0ABQ9FKR7</accession>
<evidence type="ECO:0000256" key="8">
    <source>
        <dbReference type="ARBA" id="ARBA00022824"/>
    </source>
</evidence>
<keyword evidence="7" id="KW-0479">Metal-binding</keyword>
<reference evidence="14 15" key="1">
    <citation type="submission" date="2022-12" db="EMBL/GenBank/DDBJ databases">
        <title>Chromosome-level genome of Tegillarca granosa.</title>
        <authorList>
            <person name="Kim J."/>
        </authorList>
    </citation>
    <scope>NUCLEOTIDE SEQUENCE [LARGE SCALE GENOMIC DNA]</scope>
    <source>
        <strain evidence="14">Teg-2019</strain>
        <tissue evidence="14">Adductor muscle</tissue>
    </source>
</reference>
<evidence type="ECO:0000256" key="6">
    <source>
        <dbReference type="ARBA" id="ARBA00022617"/>
    </source>
</evidence>
<keyword evidence="11" id="KW-0408">Iron</keyword>
<dbReference type="EC" id="1.14.14.1" evidence="5"/>
<evidence type="ECO:0000256" key="5">
    <source>
        <dbReference type="ARBA" id="ARBA00012109"/>
    </source>
</evidence>
<name>A0ABQ9FKR7_TEGGR</name>
<proteinExistence type="inferred from homology"/>
<dbReference type="InterPro" id="IPR036396">
    <property type="entry name" value="Cyt_P450_sf"/>
</dbReference>
<dbReference type="SUPFAM" id="SSF48264">
    <property type="entry name" value="Cytochrome P450"/>
    <property type="match status" value="1"/>
</dbReference>